<keyword evidence="1" id="KW-0479">Metal-binding</keyword>
<gene>
    <name evidence="7" type="ORF">BDZ85DRAFT_253528</name>
</gene>
<dbReference type="Pfam" id="PF01048">
    <property type="entry name" value="PNP_UDP_1"/>
    <property type="match status" value="1"/>
</dbReference>
<evidence type="ECO:0000256" key="5">
    <source>
        <dbReference type="PROSITE-ProRule" id="PRU00023"/>
    </source>
</evidence>
<dbReference type="Gene3D" id="3.30.60.90">
    <property type="match status" value="1"/>
</dbReference>
<dbReference type="InterPro" id="IPR043145">
    <property type="entry name" value="Znf_ZZ_sf"/>
</dbReference>
<dbReference type="SUPFAM" id="SSF52540">
    <property type="entry name" value="P-loop containing nucleoside triphosphate hydrolases"/>
    <property type="match status" value="1"/>
</dbReference>
<dbReference type="InterPro" id="IPR002110">
    <property type="entry name" value="Ankyrin_rpt"/>
</dbReference>
<dbReference type="Gene3D" id="3.40.50.1580">
    <property type="entry name" value="Nucleoside phosphorylase domain"/>
    <property type="match status" value="1"/>
</dbReference>
<dbReference type="PANTHER" id="PTHR46082">
    <property type="entry name" value="ATP/GTP-BINDING PROTEIN-RELATED"/>
    <property type="match status" value="1"/>
</dbReference>
<dbReference type="PANTHER" id="PTHR46082:SF11">
    <property type="entry name" value="AAA+ ATPASE DOMAIN-CONTAINING PROTEIN-RELATED"/>
    <property type="match status" value="1"/>
</dbReference>
<dbReference type="SUPFAM" id="SSF48403">
    <property type="entry name" value="Ankyrin repeat"/>
    <property type="match status" value="1"/>
</dbReference>
<keyword evidence="4" id="KW-0862">Zinc</keyword>
<dbReference type="InterPro" id="IPR036770">
    <property type="entry name" value="Ankyrin_rpt-contain_sf"/>
</dbReference>
<dbReference type="Gene3D" id="1.25.40.20">
    <property type="entry name" value="Ankyrin repeat-containing domain"/>
    <property type="match status" value="3"/>
</dbReference>
<dbReference type="InterPro" id="IPR027417">
    <property type="entry name" value="P-loop_NTPase"/>
</dbReference>
<dbReference type="Pfam" id="PF24883">
    <property type="entry name" value="NPHP3_N"/>
    <property type="match status" value="1"/>
</dbReference>
<organism evidence="7 8">
    <name type="scientific">Elsinoe ampelina</name>
    <dbReference type="NCBI Taxonomy" id="302913"/>
    <lineage>
        <taxon>Eukaryota</taxon>
        <taxon>Fungi</taxon>
        <taxon>Dikarya</taxon>
        <taxon>Ascomycota</taxon>
        <taxon>Pezizomycotina</taxon>
        <taxon>Dothideomycetes</taxon>
        <taxon>Dothideomycetidae</taxon>
        <taxon>Myriangiales</taxon>
        <taxon>Elsinoaceae</taxon>
        <taxon>Elsinoe</taxon>
    </lineage>
</organism>
<evidence type="ECO:0000259" key="6">
    <source>
        <dbReference type="SMART" id="SM00291"/>
    </source>
</evidence>
<evidence type="ECO:0000256" key="4">
    <source>
        <dbReference type="ARBA" id="ARBA00022833"/>
    </source>
</evidence>
<keyword evidence="8" id="KW-1185">Reference proteome</keyword>
<evidence type="ECO:0000256" key="3">
    <source>
        <dbReference type="ARBA" id="ARBA00022771"/>
    </source>
</evidence>
<evidence type="ECO:0000256" key="1">
    <source>
        <dbReference type="ARBA" id="ARBA00022723"/>
    </source>
</evidence>
<dbReference type="CDD" id="cd02249">
    <property type="entry name" value="ZZ"/>
    <property type="match status" value="1"/>
</dbReference>
<dbReference type="GO" id="GO:0009116">
    <property type="term" value="P:nucleoside metabolic process"/>
    <property type="evidence" value="ECO:0007669"/>
    <property type="project" value="InterPro"/>
</dbReference>
<protein>
    <recommendedName>
        <fullName evidence="6">ZZ-type domain-containing protein</fullName>
    </recommendedName>
</protein>
<feature type="repeat" description="ANK" evidence="5">
    <location>
        <begin position="1230"/>
        <end position="1262"/>
    </location>
</feature>
<reference evidence="8" key="1">
    <citation type="journal article" date="2020" name="Stud. Mycol.">
        <title>101 Dothideomycetes genomes: A test case for predicting lifestyles and emergence of pathogens.</title>
        <authorList>
            <person name="Haridas S."/>
            <person name="Albert R."/>
            <person name="Binder M."/>
            <person name="Bloem J."/>
            <person name="LaButti K."/>
            <person name="Salamov A."/>
            <person name="Andreopoulos B."/>
            <person name="Baker S."/>
            <person name="Barry K."/>
            <person name="Bills G."/>
            <person name="Bluhm B."/>
            <person name="Cannon C."/>
            <person name="Castanera R."/>
            <person name="Culley D."/>
            <person name="Daum C."/>
            <person name="Ezra D."/>
            <person name="Gonzalez J."/>
            <person name="Henrissat B."/>
            <person name="Kuo A."/>
            <person name="Liang C."/>
            <person name="Lipzen A."/>
            <person name="Lutzoni F."/>
            <person name="Magnuson J."/>
            <person name="Mondo S."/>
            <person name="Nolan M."/>
            <person name="Ohm R."/>
            <person name="Pangilinan J."/>
            <person name="Park H.-J."/>
            <person name="Ramirez L."/>
            <person name="Alfaro M."/>
            <person name="Sun H."/>
            <person name="Tritt A."/>
            <person name="Yoshinaga Y."/>
            <person name="Zwiers L.-H."/>
            <person name="Turgeon B."/>
            <person name="Goodwin S."/>
            <person name="Spatafora J."/>
            <person name="Crous P."/>
            <person name="Grigoriev I."/>
        </authorList>
    </citation>
    <scope>NUCLEOTIDE SEQUENCE [LARGE SCALE GENOMIC DNA]</scope>
    <source>
        <strain evidence="8">CECT 20119</strain>
    </source>
</reference>
<evidence type="ECO:0000313" key="8">
    <source>
        <dbReference type="Proteomes" id="UP000799538"/>
    </source>
</evidence>
<dbReference type="SMART" id="SM00291">
    <property type="entry name" value="ZnF_ZZ"/>
    <property type="match status" value="1"/>
</dbReference>
<feature type="repeat" description="ANK" evidence="5">
    <location>
        <begin position="1031"/>
        <end position="1063"/>
    </location>
</feature>
<dbReference type="SUPFAM" id="SSF57850">
    <property type="entry name" value="RING/U-box"/>
    <property type="match status" value="1"/>
</dbReference>
<dbReference type="OrthoDB" id="1577640at2759"/>
<keyword evidence="3" id="KW-0863">Zinc-finger</keyword>
<dbReference type="Gene3D" id="3.40.50.300">
    <property type="entry name" value="P-loop containing nucleotide triphosphate hydrolases"/>
    <property type="match status" value="1"/>
</dbReference>
<accession>A0A6A6FZ53</accession>
<dbReference type="PROSITE" id="PS50297">
    <property type="entry name" value="ANK_REP_REGION"/>
    <property type="match status" value="4"/>
</dbReference>
<dbReference type="InterPro" id="IPR035994">
    <property type="entry name" value="Nucleoside_phosphorylase_sf"/>
</dbReference>
<feature type="repeat" description="ANK" evidence="5">
    <location>
        <begin position="1097"/>
        <end position="1129"/>
    </location>
</feature>
<dbReference type="GO" id="GO:0008270">
    <property type="term" value="F:zinc ion binding"/>
    <property type="evidence" value="ECO:0007669"/>
    <property type="project" value="UniProtKB-KW"/>
</dbReference>
<keyword evidence="2" id="KW-0677">Repeat</keyword>
<evidence type="ECO:0000256" key="2">
    <source>
        <dbReference type="ARBA" id="ARBA00022737"/>
    </source>
</evidence>
<sequence length="1366" mass="151042">MEETTDKQKYTVGWICALHNEYFAARAFLDERHPSLDATSHADNNDYTLGRIGKHNVVIAVCPDGGYGNTSAAHVARDLVHTFQNVRLGLMVGIGGGAPFPPERDIRLGDVVVSSAVGGLAAVIQYGMGKKRQGVTGQETWRETFEITGQLDRPPMALRTAVNGLKVIHQESGNGIYDKVEVLLNTLRKPVRKEYQRPAADTDLLMQTDFVHQEDARHDCSIHDKAHIIVRDDRGVGEDLVEVHYGPIGSADTVMKDAKLRDDLRRSHGLICFDMEAAGLMNHFPCLVIRGIADYSDSHKNKQWQNYAAMTAAAYAKELLLQLVPRMIENQPTIQDLLSLQTRVVNDVTEVREAAVVTHHRLAKIDGDSKQSQWLRWLNPADPSVNYNKAKEDHHPGTGRWLLDHQAFRTWFSTPGNLLWLYGGPGVGKSVLCSVVIDWLFASDIDQRRIAYFYFHFADSGKQALEDAIRSLIWQLSVASRANMDSFEHLWQSCKNGQYQPSLESLNQTLTQMLQSDGDSWIVLDALDECRSGGGSQTSGVLPWIRSILQATDRVYLLTTSRPTHDLQFNRLNLTCSQSMVEVSSAQVTQDIDHFVSSYVRTSESLRRWRAIPVIQEKIIRTLVAGADGMFLWAARQLEALRPCLDKRSLLAALADLPKDLYMTYDRIIQNTPAEQTELMVRLLQFLLYSERPLRLAEAVDALAVSTTSATEFDPSDRMPQPAEITAFAPGLIVVAGRENDGSDHHDGREVRLAHHTVRNYLRTKPNRHILPFSFESQTSRAAVADVCLAYLCGIDMSGNVDAINEKYPFAGYSAEYWASNLRGIEEVNVSLLFRAEKLMTNHGRFEKLVHLHSLDRSILPFATIEELPLYHAVTRGLPKLVEMLLMVTTDIDAVAGRLGSPLHAAAYHGNVAVARVLLEHGANVNNPFGSLGSAVRIASWRGHREMVQILLECGADAFLQPRGYASMDHGVTPLPSRNLDAADMSASLFDPLPVTGFEYDEAVDFAASRGISGLVNSLLSDSTGNELHARLSQALNAAASHGHLDLAAHLIEDGADVNARTSKYGSALGAAAASNSPAVVELLLDRGADIDTFCRPGVTALHVAIISRHFAAIDLLLRRGASVNLTCGGKLDVINIAWMSGDGDIMRLLRSHGAPTTNPFGAPYQLMLFSCLPRPDLEEELHGFDIDTVDLLGRSALHFVALRNVEDGGAYTIESLLRRGMDVNNSDNQGWTPLHWAAHLDNIPVMLELCRQGADVNLEDIHGCTALAIARIGAADRAAEVLYEKVQCGSKELGPSRERKSFLPLCDCCTKRLVDSQYHCTVCPDYDLCFRCIEDAVLIHPGHTFVDTFRYSGEEMADALHDSFW</sequence>
<evidence type="ECO:0000313" key="7">
    <source>
        <dbReference type="EMBL" id="KAF2218480.1"/>
    </source>
</evidence>
<dbReference type="InterPro" id="IPR056884">
    <property type="entry name" value="NPHP3-like_N"/>
</dbReference>
<proteinExistence type="predicted"/>
<dbReference type="Pfam" id="PF00023">
    <property type="entry name" value="Ank"/>
    <property type="match status" value="1"/>
</dbReference>
<dbReference type="Proteomes" id="UP000799538">
    <property type="component" value="Unassembled WGS sequence"/>
</dbReference>
<dbReference type="SMART" id="SM00248">
    <property type="entry name" value="ANK"/>
    <property type="match status" value="9"/>
</dbReference>
<dbReference type="InterPro" id="IPR053137">
    <property type="entry name" value="NLR-like"/>
</dbReference>
<dbReference type="InterPro" id="IPR000433">
    <property type="entry name" value="Znf_ZZ"/>
</dbReference>
<feature type="domain" description="ZZ-type" evidence="6">
    <location>
        <begin position="1301"/>
        <end position="1343"/>
    </location>
</feature>
<dbReference type="InterPro" id="IPR000845">
    <property type="entry name" value="Nucleoside_phosphorylase_d"/>
</dbReference>
<dbReference type="EMBL" id="ML992542">
    <property type="protein sequence ID" value="KAF2218480.1"/>
    <property type="molecule type" value="Genomic_DNA"/>
</dbReference>
<keyword evidence="5" id="KW-0040">ANK repeat</keyword>
<feature type="repeat" description="ANK" evidence="5">
    <location>
        <begin position="1193"/>
        <end position="1229"/>
    </location>
</feature>
<dbReference type="Pfam" id="PF12796">
    <property type="entry name" value="Ank_2"/>
    <property type="match status" value="3"/>
</dbReference>
<dbReference type="PROSITE" id="PS50088">
    <property type="entry name" value="ANK_REPEAT"/>
    <property type="match status" value="6"/>
</dbReference>
<dbReference type="SUPFAM" id="SSF53167">
    <property type="entry name" value="Purine and uridine phosphorylases"/>
    <property type="match status" value="1"/>
</dbReference>
<feature type="repeat" description="ANK" evidence="5">
    <location>
        <begin position="1064"/>
        <end position="1096"/>
    </location>
</feature>
<feature type="repeat" description="ANK" evidence="5">
    <location>
        <begin position="898"/>
        <end position="926"/>
    </location>
</feature>
<dbReference type="GO" id="GO:0003824">
    <property type="term" value="F:catalytic activity"/>
    <property type="evidence" value="ECO:0007669"/>
    <property type="project" value="InterPro"/>
</dbReference>
<dbReference type="Pfam" id="PF00569">
    <property type="entry name" value="ZZ"/>
    <property type="match status" value="1"/>
</dbReference>
<name>A0A6A6FZ53_9PEZI</name>